<reference evidence="1 2" key="1">
    <citation type="submission" date="2024-06" db="EMBL/GenBank/DDBJ databases">
        <title>A chromosome level genome sequence of Diviner's sage (Salvia divinorum).</title>
        <authorList>
            <person name="Ford S.A."/>
            <person name="Ro D.-K."/>
            <person name="Ness R.W."/>
            <person name="Phillips M.A."/>
        </authorList>
    </citation>
    <scope>NUCLEOTIDE SEQUENCE [LARGE SCALE GENOMIC DNA]</scope>
    <source>
        <strain evidence="1">SAF-2024a</strain>
        <tissue evidence="1">Leaf</tissue>
    </source>
</reference>
<evidence type="ECO:0000313" key="2">
    <source>
        <dbReference type="Proteomes" id="UP001567538"/>
    </source>
</evidence>
<protein>
    <submittedName>
        <fullName evidence="1">Uncharacterized protein</fullName>
    </submittedName>
</protein>
<comment type="caution">
    <text evidence="1">The sequence shown here is derived from an EMBL/GenBank/DDBJ whole genome shotgun (WGS) entry which is preliminary data.</text>
</comment>
<name>A0ABD1I757_SALDI</name>
<organism evidence="1 2">
    <name type="scientific">Salvia divinorum</name>
    <name type="common">Maria pastora</name>
    <name type="synonym">Diviner's sage</name>
    <dbReference type="NCBI Taxonomy" id="28513"/>
    <lineage>
        <taxon>Eukaryota</taxon>
        <taxon>Viridiplantae</taxon>
        <taxon>Streptophyta</taxon>
        <taxon>Embryophyta</taxon>
        <taxon>Tracheophyta</taxon>
        <taxon>Spermatophyta</taxon>
        <taxon>Magnoliopsida</taxon>
        <taxon>eudicotyledons</taxon>
        <taxon>Gunneridae</taxon>
        <taxon>Pentapetalae</taxon>
        <taxon>asterids</taxon>
        <taxon>lamiids</taxon>
        <taxon>Lamiales</taxon>
        <taxon>Lamiaceae</taxon>
        <taxon>Nepetoideae</taxon>
        <taxon>Mentheae</taxon>
        <taxon>Salviinae</taxon>
        <taxon>Salvia</taxon>
        <taxon>Salvia subgen. Calosphace</taxon>
    </lineage>
</organism>
<gene>
    <name evidence="1" type="ORF">AAHA92_06896</name>
</gene>
<proteinExistence type="predicted"/>
<dbReference type="EMBL" id="JBEAFC010000003">
    <property type="protein sequence ID" value="KAL1564570.1"/>
    <property type="molecule type" value="Genomic_DNA"/>
</dbReference>
<dbReference type="Proteomes" id="UP001567538">
    <property type="component" value="Unassembled WGS sequence"/>
</dbReference>
<sequence>MRVLKVGNIDDVEQSSSLLTFYTLARDCRIEFSLSSSRRVKVVGGERDGTGWRQAYMLIQFMAKIEIVECNWIPPWGDWAADLGFGQLGLTGEVGRN</sequence>
<keyword evidence="2" id="KW-1185">Reference proteome</keyword>
<accession>A0ABD1I757</accession>
<dbReference type="AlphaFoldDB" id="A0ABD1I757"/>
<evidence type="ECO:0000313" key="1">
    <source>
        <dbReference type="EMBL" id="KAL1564570.1"/>
    </source>
</evidence>